<gene>
    <name evidence="1" type="ordered locus">Echvi_1447</name>
</gene>
<dbReference type="RefSeq" id="WP_015265276.1">
    <property type="nucleotide sequence ID" value="NC_019904.1"/>
</dbReference>
<sequence length="209" mass="24006">MSSHHFVKEQQEPALLLLDTAQLSYEQIAPLLEWVPTVLVAEPMVERVLSWGIKIDVILATREYQKAHFNLLEEQYPLRFLTCPSGDYLQEGLQYLIATKHTAVNIIGYDHRHVFALEATLDLINVVIFDGPIRYFPVREKTFKKWFPQSSIQLHAPDETLIEMKTDTDSQFIKVTHATFVEAEEGTITFQAMQPFWIGEMIGDGNSQP</sequence>
<dbReference type="AlphaFoldDB" id="L0FXD9"/>
<keyword evidence="2" id="KW-1185">Reference proteome</keyword>
<accession>L0FXD9</accession>
<evidence type="ECO:0000313" key="1">
    <source>
        <dbReference type="EMBL" id="AGA77713.1"/>
    </source>
</evidence>
<dbReference type="KEGG" id="evi:Echvi_1447"/>
<dbReference type="HOGENOM" id="CLU_044237_4_0_10"/>
<protein>
    <recommendedName>
        <fullName evidence="3">Thiamine pyrophosphokinase</fullName>
    </recommendedName>
</protein>
<evidence type="ECO:0000313" key="2">
    <source>
        <dbReference type="Proteomes" id="UP000010796"/>
    </source>
</evidence>
<name>L0FXD9_ECHVK</name>
<dbReference type="EMBL" id="CP003346">
    <property type="protein sequence ID" value="AGA77713.1"/>
    <property type="molecule type" value="Genomic_DNA"/>
</dbReference>
<dbReference type="OrthoDB" id="1132102at2"/>
<reference evidence="2" key="1">
    <citation type="submission" date="2012-02" db="EMBL/GenBank/DDBJ databases">
        <title>The complete genome of Echinicola vietnamensis DSM 17526.</title>
        <authorList>
            <person name="Lucas S."/>
            <person name="Copeland A."/>
            <person name="Lapidus A."/>
            <person name="Glavina del Rio T."/>
            <person name="Dalin E."/>
            <person name="Tice H."/>
            <person name="Bruce D."/>
            <person name="Goodwin L."/>
            <person name="Pitluck S."/>
            <person name="Peters L."/>
            <person name="Ovchinnikova G."/>
            <person name="Teshima H."/>
            <person name="Kyrpides N."/>
            <person name="Mavromatis K."/>
            <person name="Ivanova N."/>
            <person name="Brettin T."/>
            <person name="Detter J.C."/>
            <person name="Han C."/>
            <person name="Larimer F."/>
            <person name="Land M."/>
            <person name="Hauser L."/>
            <person name="Markowitz V."/>
            <person name="Cheng J.-F."/>
            <person name="Hugenholtz P."/>
            <person name="Woyke T."/>
            <person name="Wu D."/>
            <person name="Brambilla E."/>
            <person name="Klenk H.-P."/>
            <person name="Eisen J.A."/>
        </authorList>
    </citation>
    <scope>NUCLEOTIDE SEQUENCE [LARGE SCALE GENOMIC DNA]</scope>
    <source>
        <strain evidence="2">DSM 17526 / LMG 23754 / KMM 6221</strain>
    </source>
</reference>
<organism evidence="1 2">
    <name type="scientific">Echinicola vietnamensis (strain DSM 17526 / LMG 23754 / KMM 6221)</name>
    <dbReference type="NCBI Taxonomy" id="926556"/>
    <lineage>
        <taxon>Bacteria</taxon>
        <taxon>Pseudomonadati</taxon>
        <taxon>Bacteroidota</taxon>
        <taxon>Cytophagia</taxon>
        <taxon>Cytophagales</taxon>
        <taxon>Cyclobacteriaceae</taxon>
        <taxon>Echinicola</taxon>
    </lineage>
</organism>
<dbReference type="STRING" id="926556.Echvi_1447"/>
<dbReference type="eggNOG" id="COG1564">
    <property type="taxonomic scope" value="Bacteria"/>
</dbReference>
<proteinExistence type="predicted"/>
<evidence type="ECO:0008006" key="3">
    <source>
        <dbReference type="Google" id="ProtNLM"/>
    </source>
</evidence>
<dbReference type="PATRIC" id="fig|926556.3.peg.1535"/>
<dbReference type="Proteomes" id="UP000010796">
    <property type="component" value="Chromosome"/>
</dbReference>